<protein>
    <submittedName>
        <fullName evidence="2">Uncharacterized protein</fullName>
    </submittedName>
</protein>
<dbReference type="AlphaFoldDB" id="D2UYP4"/>
<organism evidence="3">
    <name type="scientific">Naegleria gruberi</name>
    <name type="common">Amoeba</name>
    <dbReference type="NCBI Taxonomy" id="5762"/>
    <lineage>
        <taxon>Eukaryota</taxon>
        <taxon>Discoba</taxon>
        <taxon>Heterolobosea</taxon>
        <taxon>Tetramitia</taxon>
        <taxon>Eutetramitia</taxon>
        <taxon>Vahlkampfiidae</taxon>
        <taxon>Naegleria</taxon>
    </lineage>
</organism>
<evidence type="ECO:0000256" key="1">
    <source>
        <dbReference type="SAM" id="MobiDB-lite"/>
    </source>
</evidence>
<dbReference type="OMA" id="HRTIQSY"/>
<evidence type="ECO:0000313" key="3">
    <source>
        <dbReference type="Proteomes" id="UP000006671"/>
    </source>
</evidence>
<dbReference type="VEuPathDB" id="AmoebaDB:NAEGRDRAFT_56541"/>
<feature type="compositionally biased region" description="Polar residues" evidence="1">
    <location>
        <begin position="20"/>
        <end position="31"/>
    </location>
</feature>
<dbReference type="KEGG" id="ngr:NAEGRDRAFT_56541"/>
<feature type="compositionally biased region" description="Polar residues" evidence="1">
    <location>
        <begin position="59"/>
        <end position="73"/>
    </location>
</feature>
<gene>
    <name evidence="2" type="ORF">NAEGRDRAFT_56541</name>
</gene>
<dbReference type="OrthoDB" id="10260436at2759"/>
<dbReference type="EMBL" id="GG738845">
    <property type="protein sequence ID" value="EFC50826.1"/>
    <property type="molecule type" value="Genomic_DNA"/>
</dbReference>
<sequence length="198" mass="22543">MHHSVSLTTNFVKNFFPNNGLTQASQQSSSVEPEPAVLHQQQQPEQPEQQQLPQQPEPTMNSSITTQVSSPINRSVEESAPVESQPVAAVEKKTVSIEDFNLAKFKYEQLKNQQNRLLEHLQDARVEHLEEEISKLDKLIPHHRTIQSYGCPTQRSDLINCFKANNTPYGTLNCSHLVKEFTKCAQQKRREFLGNPDL</sequence>
<feature type="compositionally biased region" description="Low complexity" evidence="1">
    <location>
        <begin position="40"/>
        <end position="58"/>
    </location>
</feature>
<dbReference type="InParanoid" id="D2UYP4"/>
<evidence type="ECO:0000313" key="2">
    <source>
        <dbReference type="EMBL" id="EFC50826.1"/>
    </source>
</evidence>
<dbReference type="Proteomes" id="UP000006671">
    <property type="component" value="Unassembled WGS sequence"/>
</dbReference>
<feature type="region of interest" description="Disordered" evidence="1">
    <location>
        <begin position="20"/>
        <end position="88"/>
    </location>
</feature>
<keyword evidence="3" id="KW-1185">Reference proteome</keyword>
<accession>D2UYP4</accession>
<reference evidence="2 3" key="1">
    <citation type="journal article" date="2010" name="Cell">
        <title>The genome of Naegleria gruberi illuminates early eukaryotic versatility.</title>
        <authorList>
            <person name="Fritz-Laylin L.K."/>
            <person name="Prochnik S.E."/>
            <person name="Ginger M.L."/>
            <person name="Dacks J.B."/>
            <person name="Carpenter M.L."/>
            <person name="Field M.C."/>
            <person name="Kuo A."/>
            <person name="Paredez A."/>
            <person name="Chapman J."/>
            <person name="Pham J."/>
            <person name="Shu S."/>
            <person name="Neupane R."/>
            <person name="Cipriano M."/>
            <person name="Mancuso J."/>
            <person name="Tu H."/>
            <person name="Salamov A."/>
            <person name="Lindquist E."/>
            <person name="Shapiro H."/>
            <person name="Lucas S."/>
            <person name="Grigoriev I.V."/>
            <person name="Cande W.Z."/>
            <person name="Fulton C."/>
            <person name="Rokhsar D.S."/>
            <person name="Dawson S.C."/>
        </authorList>
    </citation>
    <scope>NUCLEOTIDE SEQUENCE [LARGE SCALE GENOMIC DNA]</scope>
    <source>
        <strain evidence="2 3">NEG-M</strain>
    </source>
</reference>
<dbReference type="GeneID" id="8863629"/>
<name>D2UYP4_NAEGR</name>
<proteinExistence type="predicted"/>
<dbReference type="RefSeq" id="XP_002683570.1">
    <property type="nucleotide sequence ID" value="XM_002683524.1"/>
</dbReference>